<dbReference type="GO" id="GO:0006396">
    <property type="term" value="P:RNA processing"/>
    <property type="evidence" value="ECO:0007669"/>
    <property type="project" value="InterPro"/>
</dbReference>
<dbReference type="GO" id="GO:0008173">
    <property type="term" value="F:RNA methyltransferase activity"/>
    <property type="evidence" value="ECO:0007669"/>
    <property type="project" value="InterPro"/>
</dbReference>
<dbReference type="EMBL" id="SCFB01000006">
    <property type="protein sequence ID" value="RZI45938.1"/>
    <property type="molecule type" value="Genomic_DNA"/>
</dbReference>
<dbReference type="PANTHER" id="PTHR46429:SF1">
    <property type="entry name" value="23S RRNA (GUANOSINE-2'-O-)-METHYLTRANSFERASE RLMB"/>
    <property type="match status" value="1"/>
</dbReference>
<keyword evidence="5" id="KW-1185">Reference proteome</keyword>
<protein>
    <submittedName>
        <fullName evidence="4">23S rRNA (Guanosine(2251)-2'-O)-methyltransferase RlmB</fullName>
    </submittedName>
</protein>
<dbReference type="Pfam" id="PF08032">
    <property type="entry name" value="SpoU_sub_bind"/>
    <property type="match status" value="1"/>
</dbReference>
<dbReference type="AlphaFoldDB" id="A0A4Q7DI03"/>
<dbReference type="Gene3D" id="3.40.1280.10">
    <property type="match status" value="1"/>
</dbReference>
<reference evidence="4 5" key="1">
    <citation type="submission" date="2018-10" db="EMBL/GenBank/DDBJ databases">
        <title>An updated phylogeny of the Alphaproteobacteria reveals that the parasitic Rickettsiales and Holosporales have independent origins.</title>
        <authorList>
            <person name="Munoz-Gomez S.A."/>
            <person name="Hess S."/>
            <person name="Burger G."/>
            <person name="Lang B.F."/>
            <person name="Susko E."/>
            <person name="Slamovits C.H."/>
            <person name="Roger A.J."/>
        </authorList>
    </citation>
    <scope>NUCLEOTIDE SEQUENCE [LARGE SCALE GENOMIC DNA]</scope>
    <source>
        <strain evidence="4">HOLO01</strain>
    </source>
</reference>
<keyword evidence="2 4" id="KW-0808">Transferase</keyword>
<dbReference type="InterPro" id="IPR029026">
    <property type="entry name" value="tRNA_m1G_MTases_N"/>
</dbReference>
<keyword evidence="1 4" id="KW-0489">Methyltransferase</keyword>
<dbReference type="GO" id="GO:0003723">
    <property type="term" value="F:RNA binding"/>
    <property type="evidence" value="ECO:0007669"/>
    <property type="project" value="InterPro"/>
</dbReference>
<name>A0A4Q7DI03_9PROT</name>
<organism evidence="4 5">
    <name type="scientific">Candidatus Finniella inopinata</name>
    <dbReference type="NCBI Taxonomy" id="1696036"/>
    <lineage>
        <taxon>Bacteria</taxon>
        <taxon>Pseudomonadati</taxon>
        <taxon>Pseudomonadota</taxon>
        <taxon>Alphaproteobacteria</taxon>
        <taxon>Holosporales</taxon>
        <taxon>Candidatus Paracaedibacteraceae</taxon>
        <taxon>Candidatus Finniella</taxon>
    </lineage>
</organism>
<dbReference type="InterPro" id="IPR001537">
    <property type="entry name" value="SpoU_MeTrfase"/>
</dbReference>
<dbReference type="NCBIfam" id="TIGR00186">
    <property type="entry name" value="rRNA_methyl_3"/>
    <property type="match status" value="1"/>
</dbReference>
<evidence type="ECO:0000256" key="1">
    <source>
        <dbReference type="ARBA" id="ARBA00022603"/>
    </source>
</evidence>
<dbReference type="InterPro" id="IPR004441">
    <property type="entry name" value="rRNA_MeTrfase_TrmH"/>
</dbReference>
<dbReference type="Gene3D" id="3.30.1330.30">
    <property type="match status" value="1"/>
</dbReference>
<dbReference type="Pfam" id="PF00588">
    <property type="entry name" value="SpoU_methylase"/>
    <property type="match status" value="1"/>
</dbReference>
<gene>
    <name evidence="4" type="primary">rlmB</name>
    <name evidence="4" type="ORF">EQU50_05765</name>
</gene>
<dbReference type="InterPro" id="IPR013123">
    <property type="entry name" value="SpoU_subst-bd"/>
</dbReference>
<comment type="caution">
    <text evidence="4">The sequence shown here is derived from an EMBL/GenBank/DDBJ whole genome shotgun (WGS) entry which is preliminary data.</text>
</comment>
<evidence type="ECO:0000259" key="3">
    <source>
        <dbReference type="SMART" id="SM00967"/>
    </source>
</evidence>
<dbReference type="Proteomes" id="UP000293550">
    <property type="component" value="Unassembled WGS sequence"/>
</dbReference>
<dbReference type="CDD" id="cd18103">
    <property type="entry name" value="SpoU-like_RlmB"/>
    <property type="match status" value="1"/>
</dbReference>
<evidence type="ECO:0000256" key="2">
    <source>
        <dbReference type="ARBA" id="ARBA00022679"/>
    </source>
</evidence>
<dbReference type="PANTHER" id="PTHR46429">
    <property type="entry name" value="23S RRNA (GUANOSINE-2'-O-)-METHYLTRANSFERASE RLMB"/>
    <property type="match status" value="1"/>
</dbReference>
<evidence type="ECO:0000313" key="5">
    <source>
        <dbReference type="Proteomes" id="UP000293550"/>
    </source>
</evidence>
<dbReference type="SMART" id="SM00967">
    <property type="entry name" value="SpoU_sub_bind"/>
    <property type="match status" value="1"/>
</dbReference>
<dbReference type="GO" id="GO:0005829">
    <property type="term" value="C:cytosol"/>
    <property type="evidence" value="ECO:0007669"/>
    <property type="project" value="TreeGrafter"/>
</dbReference>
<accession>A0A4Q7DI03</accession>
<dbReference type="RefSeq" id="WP_130154187.1">
    <property type="nucleotide sequence ID" value="NZ_SCFB01000006.1"/>
</dbReference>
<dbReference type="OrthoDB" id="9785673at2"/>
<dbReference type="InterPro" id="IPR029064">
    <property type="entry name" value="Ribosomal_eL30-like_sf"/>
</dbReference>
<evidence type="ECO:0000313" key="4">
    <source>
        <dbReference type="EMBL" id="RZI45938.1"/>
    </source>
</evidence>
<dbReference type="SUPFAM" id="SSF55315">
    <property type="entry name" value="L30e-like"/>
    <property type="match status" value="1"/>
</dbReference>
<dbReference type="GO" id="GO:0032259">
    <property type="term" value="P:methylation"/>
    <property type="evidence" value="ECO:0007669"/>
    <property type="project" value="UniProtKB-KW"/>
</dbReference>
<dbReference type="SUPFAM" id="SSF75217">
    <property type="entry name" value="alpha/beta knot"/>
    <property type="match status" value="1"/>
</dbReference>
<sequence>MYLYGYHACHAALLNPHRVIEKIYLTDQKTTERLPPLKMSKVEMVDRRRMDNMLQPGAVHQGIALKVQPLETLDLSFLESDTTPNQQVIVLDQVSDPHNVGAVLRSAAVFGAKAVILTERHAPKESGALAKAACGALERVPLCLVKNLAQGIEELKQMNFWCVGFSEKGQQTLTQIDLKGKIALILGSEGDGMRQRTQSLCDFQVCLPSASDFSTLNVSNAAAIALYETFKSQQG</sequence>
<feature type="domain" description="RNA 2-O ribose methyltransferase substrate binding" evidence="3">
    <location>
        <begin position="2"/>
        <end position="73"/>
    </location>
</feature>
<proteinExistence type="predicted"/>
<dbReference type="InterPro" id="IPR029028">
    <property type="entry name" value="Alpha/beta_knot_MTases"/>
</dbReference>